<dbReference type="SMART" id="SM00220">
    <property type="entry name" value="S_TKc"/>
    <property type="match status" value="1"/>
</dbReference>
<dbReference type="InterPro" id="IPR001245">
    <property type="entry name" value="Ser-Thr/Tyr_kinase_cat_dom"/>
</dbReference>
<accession>A0A250XFZ4</accession>
<dbReference type="PANTHER" id="PTHR44329">
    <property type="entry name" value="SERINE/THREONINE-PROTEIN KINASE TNNI3K-RELATED"/>
    <property type="match status" value="1"/>
</dbReference>
<dbReference type="GO" id="GO:0004674">
    <property type="term" value="F:protein serine/threonine kinase activity"/>
    <property type="evidence" value="ECO:0007669"/>
    <property type="project" value="TreeGrafter"/>
</dbReference>
<feature type="region of interest" description="Disordered" evidence="1">
    <location>
        <begin position="70"/>
        <end position="91"/>
    </location>
</feature>
<dbReference type="Pfam" id="PF07714">
    <property type="entry name" value="PK_Tyr_Ser-Thr"/>
    <property type="match status" value="1"/>
</dbReference>
<feature type="domain" description="Protein kinase" evidence="2">
    <location>
        <begin position="131"/>
        <end position="575"/>
    </location>
</feature>
<dbReference type="OrthoDB" id="508192at2759"/>
<dbReference type="Pfam" id="PF00069">
    <property type="entry name" value="Pkinase"/>
    <property type="match status" value="1"/>
</dbReference>
<dbReference type="InterPro" id="IPR008271">
    <property type="entry name" value="Ser/Thr_kinase_AS"/>
</dbReference>
<dbReference type="EMBL" id="BEGY01000071">
    <property type="protein sequence ID" value="GAX81842.1"/>
    <property type="molecule type" value="Genomic_DNA"/>
</dbReference>
<dbReference type="GO" id="GO:0005524">
    <property type="term" value="F:ATP binding"/>
    <property type="evidence" value="ECO:0007669"/>
    <property type="project" value="InterPro"/>
</dbReference>
<feature type="compositionally biased region" description="Low complexity" evidence="1">
    <location>
        <begin position="312"/>
        <end position="325"/>
    </location>
</feature>
<dbReference type="Proteomes" id="UP000232323">
    <property type="component" value="Unassembled WGS sequence"/>
</dbReference>
<dbReference type="PROSITE" id="PS50011">
    <property type="entry name" value="PROTEIN_KINASE_DOM"/>
    <property type="match status" value="1"/>
</dbReference>
<proteinExistence type="predicted"/>
<reference evidence="3 4" key="1">
    <citation type="submission" date="2017-08" db="EMBL/GenBank/DDBJ databases">
        <title>Acidophilic green algal genome provides insights into adaptation to an acidic environment.</title>
        <authorList>
            <person name="Hirooka S."/>
            <person name="Hirose Y."/>
            <person name="Kanesaki Y."/>
            <person name="Higuchi S."/>
            <person name="Fujiwara T."/>
            <person name="Onuma R."/>
            <person name="Era A."/>
            <person name="Ohbayashi R."/>
            <person name="Uzuka A."/>
            <person name="Nozaki H."/>
            <person name="Yoshikawa H."/>
            <person name="Miyagishima S.Y."/>
        </authorList>
    </citation>
    <scope>NUCLEOTIDE SEQUENCE [LARGE SCALE GENOMIC DNA]</scope>
    <source>
        <strain evidence="3 4">NIES-2499</strain>
    </source>
</reference>
<protein>
    <recommendedName>
        <fullName evidence="2">Protein kinase domain-containing protein</fullName>
    </recommendedName>
</protein>
<dbReference type="SUPFAM" id="SSF56112">
    <property type="entry name" value="Protein kinase-like (PK-like)"/>
    <property type="match status" value="1"/>
</dbReference>
<dbReference type="PROSITE" id="PS00108">
    <property type="entry name" value="PROTEIN_KINASE_ST"/>
    <property type="match status" value="1"/>
</dbReference>
<dbReference type="InterPro" id="IPR011009">
    <property type="entry name" value="Kinase-like_dom_sf"/>
</dbReference>
<name>A0A250XFZ4_9CHLO</name>
<keyword evidence="4" id="KW-1185">Reference proteome</keyword>
<evidence type="ECO:0000313" key="3">
    <source>
        <dbReference type="EMBL" id="GAX81842.1"/>
    </source>
</evidence>
<sequence>MERILLQDVEASDTVGDDLLAYSQARPSGLRPSLRPSSQAISQQHPFELQQDVDDARKVTQKTSIRFRESAAAGNKPMSLNDQERVSDKSHMTHTELLKRSVSAIRSSYGAAQAFKTLRDYSSIEIDADQLKFVKRIGHGAFGVVDCCIFKPAQRVVAVKHLKSSAILKNSDELEALKMEIALLRKLHNPHIIEFVGYGSYNSDTESEAEKSLFLVEEFADGGTLKSLISRQMKSIEPLYRMRDAIRWLISIALGLKYLHERQPMVIHRDLKLENILLSGHDPATLQPKIADFGLSALVCHNLQAAVRNATSELPSSPDLCSPDSIQDSAKESSKDNPKLVFVETRALSDNGGDGDRIINAPRRPKAEMRMGEENGKPRERKNSALMAKAWTHNAKRRVSALMLPGMAVGPRPLAGGAAAAAAAAAMNAGLQDYERPSMNLAAEKSMSAKVSQNIKLKVAKEGERLSGRTGTLMYMAPEVYCKQPYNDKADVFSFSIIAYEVLHRYQMICVTNGSLFECQAYARRVARSGFRPPMDEYLPPQLSSLIAKCWSADPTDRPSMAEVVEELSKLHNTLDWNAVEKQFNQQKGLGESDCCSCCVS</sequence>
<dbReference type="AlphaFoldDB" id="A0A250XFZ4"/>
<gene>
    <name evidence="3" type="ORF">CEUSTIGMA_g9270.t1</name>
</gene>
<feature type="region of interest" description="Disordered" evidence="1">
    <location>
        <begin position="312"/>
        <end position="383"/>
    </location>
</feature>
<feature type="compositionally biased region" description="Basic and acidic residues" evidence="1">
    <location>
        <begin position="329"/>
        <end position="338"/>
    </location>
</feature>
<feature type="compositionally biased region" description="Basic and acidic residues" evidence="1">
    <location>
        <begin position="82"/>
        <end position="91"/>
    </location>
</feature>
<dbReference type="PANTHER" id="PTHR44329:SF289">
    <property type="entry name" value="SERINE_THREONINE-PROTEIN KINASE VIK"/>
    <property type="match status" value="1"/>
</dbReference>
<dbReference type="InterPro" id="IPR051681">
    <property type="entry name" value="Ser/Thr_Kinases-Pseudokinases"/>
</dbReference>
<evidence type="ECO:0000313" key="4">
    <source>
        <dbReference type="Proteomes" id="UP000232323"/>
    </source>
</evidence>
<evidence type="ECO:0000256" key="1">
    <source>
        <dbReference type="SAM" id="MobiDB-lite"/>
    </source>
</evidence>
<feature type="compositionally biased region" description="Basic and acidic residues" evidence="1">
    <location>
        <begin position="365"/>
        <end position="383"/>
    </location>
</feature>
<dbReference type="Gene3D" id="1.10.510.10">
    <property type="entry name" value="Transferase(Phosphotransferase) domain 1"/>
    <property type="match status" value="2"/>
</dbReference>
<organism evidence="3 4">
    <name type="scientific">Chlamydomonas eustigma</name>
    <dbReference type="NCBI Taxonomy" id="1157962"/>
    <lineage>
        <taxon>Eukaryota</taxon>
        <taxon>Viridiplantae</taxon>
        <taxon>Chlorophyta</taxon>
        <taxon>core chlorophytes</taxon>
        <taxon>Chlorophyceae</taxon>
        <taxon>CS clade</taxon>
        <taxon>Chlamydomonadales</taxon>
        <taxon>Chlamydomonadaceae</taxon>
        <taxon>Chlamydomonas</taxon>
    </lineage>
</organism>
<evidence type="ECO:0000259" key="2">
    <source>
        <dbReference type="PROSITE" id="PS50011"/>
    </source>
</evidence>
<comment type="caution">
    <text evidence="3">The sequence shown here is derived from an EMBL/GenBank/DDBJ whole genome shotgun (WGS) entry which is preliminary data.</text>
</comment>
<dbReference type="InterPro" id="IPR000719">
    <property type="entry name" value="Prot_kinase_dom"/>
</dbReference>